<organism evidence="3 4">
    <name type="scientific">Kluyvera intermedia</name>
    <name type="common">Enterobacter intermedius</name>
    <dbReference type="NCBI Taxonomy" id="61648"/>
    <lineage>
        <taxon>Bacteria</taxon>
        <taxon>Pseudomonadati</taxon>
        <taxon>Pseudomonadota</taxon>
        <taxon>Gammaproteobacteria</taxon>
        <taxon>Enterobacterales</taxon>
        <taxon>Enterobacteriaceae</taxon>
        <taxon>Kluyvera</taxon>
    </lineage>
</organism>
<dbReference type="InterPro" id="IPR007415">
    <property type="entry name" value="Nitrogenase_MoFe_mat_NifZ"/>
</dbReference>
<gene>
    <name evidence="3" type="ORF">I8531_003085</name>
</gene>
<evidence type="ECO:0000313" key="3">
    <source>
        <dbReference type="EMBL" id="HAT3582760.1"/>
    </source>
</evidence>
<comment type="similarity">
    <text evidence="1">Belongs to the NifZ family.</text>
</comment>
<dbReference type="Pfam" id="PF04319">
    <property type="entry name" value="NifZ"/>
    <property type="match status" value="1"/>
</dbReference>
<dbReference type="Proteomes" id="UP000867740">
    <property type="component" value="Unassembled WGS sequence"/>
</dbReference>
<evidence type="ECO:0000256" key="1">
    <source>
        <dbReference type="ARBA" id="ARBA00008027"/>
    </source>
</evidence>
<accession>A0A9P3WGU5</accession>
<dbReference type="RefSeq" id="WP_047370262.1">
    <property type="nucleotide sequence ID" value="NZ_CABMNU010000005.1"/>
</dbReference>
<evidence type="ECO:0000313" key="4">
    <source>
        <dbReference type="Proteomes" id="UP000867740"/>
    </source>
</evidence>
<dbReference type="AlphaFoldDB" id="A0A9P3WGU5"/>
<protein>
    <submittedName>
        <fullName evidence="3">Nitrogen fixation protein NifZ</fullName>
    </submittedName>
</protein>
<evidence type="ECO:0000256" key="2">
    <source>
        <dbReference type="ARBA" id="ARBA00023231"/>
    </source>
</evidence>
<dbReference type="EMBL" id="DACSUM010000025">
    <property type="protein sequence ID" value="HAT3582760.1"/>
    <property type="molecule type" value="Genomic_DNA"/>
</dbReference>
<keyword evidence="2" id="KW-0535">Nitrogen fixation</keyword>
<dbReference type="GO" id="GO:0009399">
    <property type="term" value="P:nitrogen fixation"/>
    <property type="evidence" value="ECO:0007669"/>
    <property type="project" value="InterPro"/>
</dbReference>
<comment type="caution">
    <text evidence="3">The sequence shown here is derived from an EMBL/GenBank/DDBJ whole genome shotgun (WGS) entry which is preliminary data.</text>
</comment>
<reference evidence="3" key="1">
    <citation type="journal article" date="2018" name="Genome Biol.">
        <title>SKESA: strategic k-mer extension for scrupulous assemblies.</title>
        <authorList>
            <person name="Souvorov A."/>
            <person name="Agarwala R."/>
            <person name="Lipman D.J."/>
        </authorList>
    </citation>
    <scope>NUCLEOTIDE SEQUENCE</scope>
    <source>
        <strain evidence="3">CAVp300</strain>
    </source>
</reference>
<name>A0A9P3WGU5_KLUIN</name>
<proteinExistence type="inferred from homology"/>
<sequence length="146" mass="16073">MTPAFTFGDEVRVTRAIRNDGTMPGYARGQLLVRRGSTGFVREWGVFLQDEIIYQIHFLDGDIVVGCRGQELIPASEPWNAGMLQFGDRVISLQPLSVNGVVVVSVGETGQIEATDQEDGNSYTVTFSGRWFQVPASALRLAEEYA</sequence>
<reference evidence="3" key="2">
    <citation type="submission" date="2020-10" db="EMBL/GenBank/DDBJ databases">
        <authorList>
            <consortium name="NCBI Pathogen Detection Project"/>
        </authorList>
    </citation>
    <scope>NUCLEOTIDE SEQUENCE</scope>
    <source>
        <strain evidence="3">CAVp300</strain>
    </source>
</reference>